<dbReference type="Pfam" id="PF25021">
    <property type="entry name" value="TEN_NHL"/>
    <property type="match status" value="1"/>
</dbReference>
<feature type="transmembrane region" description="Helical" evidence="13">
    <location>
        <begin position="829"/>
        <end position="854"/>
    </location>
</feature>
<dbReference type="Pfam" id="PF25023">
    <property type="entry name" value="TEN_YD-shell"/>
    <property type="match status" value="1"/>
</dbReference>
<reference evidence="17" key="1">
    <citation type="submission" date="2025-08" db="UniProtKB">
        <authorList>
            <consortium name="RefSeq"/>
        </authorList>
    </citation>
    <scope>IDENTIFICATION</scope>
</reference>
<dbReference type="SMART" id="SM00181">
    <property type="entry name" value="EGF"/>
    <property type="match status" value="8"/>
</dbReference>
<dbReference type="InterPro" id="IPR056823">
    <property type="entry name" value="TEN-like_YD-shell"/>
</dbReference>
<comment type="caution">
    <text evidence="11">Lacks conserved residue(s) required for the propagation of feature annotation.</text>
</comment>
<evidence type="ECO:0000256" key="1">
    <source>
        <dbReference type="ARBA" id="ARBA00004167"/>
    </source>
</evidence>
<dbReference type="KEGG" id="goe:100904980"/>
<feature type="region of interest" description="Disordered" evidence="12">
    <location>
        <begin position="595"/>
        <end position="621"/>
    </location>
</feature>
<feature type="compositionally biased region" description="Polar residues" evidence="12">
    <location>
        <begin position="697"/>
        <end position="714"/>
    </location>
</feature>
<dbReference type="InterPro" id="IPR000477">
    <property type="entry name" value="RT_dom"/>
</dbReference>
<dbReference type="InterPro" id="IPR043502">
    <property type="entry name" value="DNA/RNA_pol_sf"/>
</dbReference>
<name>A0AAJ7WJ53_9ACAR</name>
<dbReference type="InterPro" id="IPR057629">
    <property type="entry name" value="Teneurin1-4_GBD"/>
</dbReference>
<dbReference type="PROSITE" id="PS50026">
    <property type="entry name" value="EGF_3"/>
    <property type="match status" value="2"/>
</dbReference>
<dbReference type="PANTHER" id="PTHR11219:SF72">
    <property type="entry name" value="TENEURIN-M"/>
    <property type="match status" value="1"/>
</dbReference>
<keyword evidence="10 11" id="KW-1015">Disulfide bond</keyword>
<dbReference type="GO" id="GO:0008038">
    <property type="term" value="P:neuron recognition"/>
    <property type="evidence" value="ECO:0007669"/>
    <property type="project" value="UniProtKB-ARBA"/>
</dbReference>
<protein>
    <submittedName>
        <fullName evidence="17">Teneurin-m</fullName>
    </submittedName>
</protein>
<feature type="disulfide bond" evidence="11">
    <location>
        <begin position="1071"/>
        <end position="1080"/>
    </location>
</feature>
<dbReference type="CDD" id="cd00055">
    <property type="entry name" value="EGF_Lam"/>
    <property type="match status" value="1"/>
</dbReference>
<dbReference type="Pfam" id="PF15636">
    <property type="entry name" value="Tox-GHH"/>
    <property type="match status" value="1"/>
</dbReference>
<dbReference type="Pfam" id="PF25020">
    <property type="entry name" value="TTR_TEN1-4"/>
    <property type="match status" value="1"/>
</dbReference>
<gene>
    <name evidence="17" type="primary">LOC100904980</name>
</gene>
<dbReference type="InterPro" id="IPR011042">
    <property type="entry name" value="6-blade_b-propeller_TolB-like"/>
</dbReference>
<dbReference type="FunFam" id="2.10.25.10:FF:000013">
    <property type="entry name" value="Teneurin transmembrane protein 4"/>
    <property type="match status" value="1"/>
</dbReference>
<feature type="domain" description="Reverse transcriptase" evidence="15">
    <location>
        <begin position="269"/>
        <end position="548"/>
    </location>
</feature>
<dbReference type="SUPFAM" id="SSF50974">
    <property type="entry name" value="Nitrous oxide reductase, N-terminal domain"/>
    <property type="match status" value="1"/>
</dbReference>
<evidence type="ECO:0000256" key="11">
    <source>
        <dbReference type="PROSITE-ProRule" id="PRU00076"/>
    </source>
</evidence>
<dbReference type="InterPro" id="IPR056820">
    <property type="entry name" value="TEN_TTR-like"/>
</dbReference>
<proteinExistence type="inferred from homology"/>
<evidence type="ECO:0000259" key="15">
    <source>
        <dbReference type="PROSITE" id="PS50878"/>
    </source>
</evidence>
<dbReference type="PANTHER" id="PTHR11219">
    <property type="entry name" value="TENEURIN AND N-ACETYLGLUCOSAMINE-1-PHOSPHODIESTER ALPHA-N-ACETYLGLUCOSAMINIDASE"/>
    <property type="match status" value="1"/>
</dbReference>
<dbReference type="RefSeq" id="XP_028969053.1">
    <property type="nucleotide sequence ID" value="XM_029113220.1"/>
</dbReference>
<evidence type="ECO:0000313" key="17">
    <source>
        <dbReference type="RefSeq" id="XP_028969053.1"/>
    </source>
</evidence>
<evidence type="ECO:0000256" key="12">
    <source>
        <dbReference type="SAM" id="MobiDB-lite"/>
    </source>
</evidence>
<evidence type="ECO:0000256" key="10">
    <source>
        <dbReference type="ARBA" id="ARBA00023157"/>
    </source>
</evidence>
<dbReference type="CDD" id="cd00054">
    <property type="entry name" value="EGF_CA"/>
    <property type="match status" value="1"/>
</dbReference>
<evidence type="ECO:0000313" key="16">
    <source>
        <dbReference type="Proteomes" id="UP000694867"/>
    </source>
</evidence>
<feature type="compositionally biased region" description="Basic and acidic residues" evidence="12">
    <location>
        <begin position="3234"/>
        <end position="3243"/>
    </location>
</feature>
<feature type="compositionally biased region" description="Basic residues" evidence="12">
    <location>
        <begin position="3219"/>
        <end position="3233"/>
    </location>
</feature>
<dbReference type="InterPro" id="IPR028916">
    <property type="entry name" value="Tox-GHH_dom"/>
</dbReference>
<dbReference type="GO" id="GO:0008045">
    <property type="term" value="P:motor neuron axon guidance"/>
    <property type="evidence" value="ECO:0007669"/>
    <property type="project" value="TreeGrafter"/>
</dbReference>
<feature type="region of interest" description="Disordered" evidence="12">
    <location>
        <begin position="3218"/>
        <end position="3243"/>
    </location>
</feature>
<feature type="disulfide bond" evidence="11">
    <location>
        <begin position="1272"/>
        <end position="1281"/>
    </location>
</feature>
<dbReference type="InterPro" id="IPR002049">
    <property type="entry name" value="LE_dom"/>
</dbReference>
<feature type="domain" description="EGF-like" evidence="14">
    <location>
        <begin position="1045"/>
        <end position="1081"/>
    </location>
</feature>
<evidence type="ECO:0000256" key="5">
    <source>
        <dbReference type="ARBA" id="ARBA00022536"/>
    </source>
</evidence>
<dbReference type="Pfam" id="PF23093">
    <property type="entry name" value="GBD_Tenm3"/>
    <property type="match status" value="1"/>
</dbReference>
<dbReference type="InterPro" id="IPR011045">
    <property type="entry name" value="N2O_reductase_N"/>
</dbReference>
<keyword evidence="6 13" id="KW-0812">Transmembrane</keyword>
<dbReference type="PROSITE" id="PS00022">
    <property type="entry name" value="EGF_1"/>
    <property type="match status" value="4"/>
</dbReference>
<dbReference type="SUPFAM" id="SSF56672">
    <property type="entry name" value="DNA/RNA polymerases"/>
    <property type="match status" value="1"/>
</dbReference>
<accession>A0AAJ7WJ53</accession>
<keyword evidence="7" id="KW-0677">Repeat</keyword>
<evidence type="ECO:0000256" key="2">
    <source>
        <dbReference type="ARBA" id="ARBA00004236"/>
    </source>
</evidence>
<feature type="region of interest" description="Disordered" evidence="12">
    <location>
        <begin position="685"/>
        <end position="731"/>
    </location>
</feature>
<dbReference type="GO" id="GO:0071897">
    <property type="term" value="P:DNA biosynthetic process"/>
    <property type="evidence" value="ECO:0007669"/>
    <property type="project" value="UniProtKB-ARBA"/>
</dbReference>
<evidence type="ECO:0000256" key="6">
    <source>
        <dbReference type="ARBA" id="ARBA00022692"/>
    </source>
</evidence>
<sequence>MAEHGLEWCPTGFTRKGKCGTGTIIDHVLLRNHSLDGYEVCCTDSMGMSDHEILKIRLFRQATPTPAMRTNRSPVKIDWDIFCEELARVDIEAMMGEDDPDSFLDRLYEVIDSKKIQNFNKYRNRLRELLREAERRHFEKALRDSGDPKTSWRIINQHIRGKSKARVYPSFLKGADIDINRMNAANTFFAETGERTAAEIGPSRGVPDPHMQDIDVPLHEFMAPSPAEIEEIIGRLANGRSPGRDGITSRMLKSNRSFFVPILQHLCACIFQTRKYPERFKEAEVILIHKGGGTEDLHNYRPISLLSTLSKVVEHCVVDQLTRHLERNHLLSDRQYGFRRGRGTNHAVLDLHSSIIESIDSRLTPVVFFADYSKAFDCLPHQAFINKLDRLGVTGHALEVISSYFDSRSQRLRCGEHHSEPAPLLSGAPQGGVFAPLAFIIYINDLLLKMNDDRITSIGYADDTCFLINFQSGIDFLEIERAATRVRQWSSANGLLLNAKKCNYMIFGNQLGKPDRGIMIHSSCPHDQTCSCPVISCARETRYLGITIDDGLSWKPHIANLVKKLRPIVASLAKLGRSSSRGDFTVASRRAYYPQSRFSGDGSDDLTDDGSNIYEQANPPANWVGQRYASLNQAASHRKNNALSGSSGTNSDDDGTYANESELTALSSTGSNNNQTAAAMLQQHNVRNGPPAPPRNLTMNSHTGSRQLMASPSDSPHYETARSPTAPAYYYSPNEIKSNTLGGGKQNGLGVDLRSSTSHIYHDETKTNPDGYAFGYTGTITSTVPVRAVQSNARAYHTLNALNAQHGIQAANSQFQQSRNFRKAIESRCSWKCVAVVFIVIALALLTTTAYFIFTMSTARSQHAPLVVMDLPPELDTRPDLKNPETLPTKTVPPISESFAELAMGRRHTNTIYAYGHWNVQFQQNEAALVKFNYSLPSTASIAVYGRRNSVPTHTRYDFFEILNARSSGIRTRKAATSHEMVSIEFIHFLDRGRWFVSIYNDGDQQEEVSFVSLVADVSSLPCAYDCHGHGTCTMGKCNCDPNYTGESCAYQLCPVLCNGRGNYVNGECQCQSGWKGKECQLREEECEVADCSGHGDCLDGFCKCFPGYKGSACEEVDCIDPDCSGHGVCLNGQCLCKKGWKSIDCSEADQEALRCLPDCSNHGHFDIDKQRCVCDDPWSGPDCSQERCGLDCGERGRCREGRCECLDGWTGPKCDQKLCDSRCSEHGQCRNGTCACLTGWNGKHCTLEGCPSMCNRHGECIKDAGEWVCRCHDNWSGTGCSLPSERNCGDKIDNDGDGLLDCADSECCTSPECSSNPLCFQSSDPRDVLLRKQPPAVTASFFQRMQFLIEDDSVQSYASKGAFNHSTLWNHFNTSRASVIRGQVVSTSGSPLMGVRVGIASDSAAGFTVSRLDGWFDLMVNGGGAVTLQFRRDPFKVHERTLTVPVNDIMVLGQVIMSLTEMKIPDITKLAVCADHDFDLMKPVVMATWKHGFQGGCSDNSAILAESQAVQEAINIPGTKVHLLYHSSRSAGYYSTIQLKLTPDTIPQSLRLIHLKIYIEGVIFERTFEADPAIQFTYAWNRRNTYRQKVYGIAQAHVHVGYEYSNCPEVLWEIQTTQVSGHDMSISEIGGWNLDIHHRYNFHEGILQKGDGSNVYLKNKPKVLSITMGDESQRPLHCTYCNGVAKDQKLMSPVAVVNAPDGSIIVGDFNLIRRIKPDGMVSTVVELASSQIAYSYHLAVAPATGQLYVSDPERHKVFRVIRLDDVVDVKNNVELVVGTGAKCLPGDKLFCGDGRPAREAKLSYPKGIAISMNNEIYIADGTNIRYVDRLGVMNTIIGDHHHKSHWKPLPCTGTYTASQVNLKWPTELAINPLDNSLHILDDHVIMKLTPDRRLKVVAGKPLHCTGTKGDFATDVFLESPTAITFSSQGDLYIAESDSQTVNRVRVVTPDGKIKHYVGAEPKCSCLEINCKCYDNEILATAAKFDSISGIAVTPDGNLHISDKGNHMIRSVISSLPAASGPQHVIEIFSPETQEIYTFNRHGQHISTRNILTGQTKYTFTYNVNTSNGKLSTVTDASGNKLFVLRDTSHQAKSIENSQGGKCLIEIGSRHSMLLSFVTADNHKTSLEYYGSNSGLLKSKTDSSGKSVLYSYDHYGRLTDAVTPTGEQVHLSYSLSIKGATVVVTRNGRETTELLIKGHSVTSKSGASEELTCQLNPDNGVVIASDTNVIRDIETQSSPLLMDQDVVSGEIFPVPSRLRLSLSDDITQRLEWRYYSKPENRKKITQIGRRAKINGENLFSIEFDRQSFTESILDKNNIVLLTVQYNQKGQPESWNPKMNVSGVTLDYDRFGRVTKWQRGDLIETYSFDLAGRLTDVRHADNTGIIYKYTDGPITVPTEVILPSGSRYQLMYNGHSSLQSIITPNGHRHEIASQTSLGFYKLLYLPPGANHPYVMHYDERGYVLAKFYPHSLGRVMYSYNDEGRLDTIICGQESTNFYYNNNSALVRSVAKNVPLLETRIDYRHHGSLLKEERFRFNSKSLLDGIKLKYIYDGGRLSSSDIEIIGKTTFQSKYRYSVVTGLLEQTHQFTINRPRKNSIIIHDDNRQFTKTIQLDSLGRIESLTLSLWSKEIFSYVPRYNNKNLVSSLQTKVGRDTNVLETRFNYTLDGFLQLVEPVSTTAQTWKYSYDINGNLESIQEGPKQVNLNYDSGDRVISYGGIDVYKADARGFITRRGEEYFEYNAEAQLVHAWQTRSYDIHFFYDSRNRLIATKNHRGNITQFVYADPIHPDRVTQMHQPKESLTTTFVYDTLGHLMFIQRRDNKFYVACDHLGSPLAVFSPENSVVKEIQRNPFGRVTYDSNPDFYLPIDFLGGIRDPVTQLVFYGARPYDNLGIQWLTPNWEDVYTRVEQPHLIHLYRFRNNDPINVKTQPEKMTTLNEWMVALGYDLSKIVIQPPQIVTTPIVTPLASSLMRPTLPVLSGLNCLATEVSNEFNRVSAVPETKVKNLGLFERPINSRIANLPGIFGDGLLINRLPDGSVRVFVLPEATPILRDVITAVFNNSLMLDVHYNQHGLDYFYFVQPQLAKADKDWEQLGRLGSALFNITKHPVVDSEGGRRAQIDIRVHSSNVALNIKYGSTVPEEKQRIVNHVKRKAIQEAWELEAGRVATGHKGSTHDWSHAEREELLATKKIDRYYPTDIHTVDEYPQLADDPTNIVFRKEGTRKRRARYRNMRNQHRGDASKRSR</sequence>
<evidence type="ECO:0000256" key="3">
    <source>
        <dbReference type="ARBA" id="ARBA00009385"/>
    </source>
</evidence>
<evidence type="ECO:0000256" key="7">
    <source>
        <dbReference type="ARBA" id="ARBA00022737"/>
    </source>
</evidence>
<dbReference type="GeneID" id="100904980"/>
<keyword evidence="9 13" id="KW-0472">Membrane</keyword>
<dbReference type="SUPFAM" id="SSF101898">
    <property type="entry name" value="NHL repeat"/>
    <property type="match status" value="1"/>
</dbReference>
<dbReference type="Pfam" id="PF24329">
    <property type="entry name" value="FN-plug_TEN1-4"/>
    <property type="match status" value="1"/>
</dbReference>
<feature type="transmembrane region" description="Helical" evidence="13">
    <location>
        <begin position="431"/>
        <end position="448"/>
    </location>
</feature>
<dbReference type="Gene3D" id="2.60.120.260">
    <property type="entry name" value="Galactose-binding domain-like"/>
    <property type="match status" value="1"/>
</dbReference>
<keyword evidence="4" id="KW-1003">Cell membrane</keyword>
<comment type="similarity">
    <text evidence="3">Belongs to the tenascin family. Teneurin subfamily.</text>
</comment>
<evidence type="ECO:0000256" key="4">
    <source>
        <dbReference type="ARBA" id="ARBA00022475"/>
    </source>
</evidence>
<feature type="disulfide bond" evidence="11">
    <location>
        <begin position="1251"/>
        <end position="1261"/>
    </location>
</feature>
<dbReference type="CDD" id="cd01650">
    <property type="entry name" value="RT_nLTR_like"/>
    <property type="match status" value="1"/>
</dbReference>
<dbReference type="SUPFAM" id="SSF49464">
    <property type="entry name" value="Carboxypeptidase regulatory domain-like"/>
    <property type="match status" value="1"/>
</dbReference>
<keyword evidence="5 11" id="KW-0245">EGF-like domain</keyword>
<evidence type="ECO:0000256" key="13">
    <source>
        <dbReference type="SAM" id="Phobius"/>
    </source>
</evidence>
<evidence type="ECO:0000259" key="14">
    <source>
        <dbReference type="PROSITE" id="PS50026"/>
    </source>
</evidence>
<feature type="domain" description="EGF-like" evidence="14">
    <location>
        <begin position="1247"/>
        <end position="1282"/>
    </location>
</feature>
<dbReference type="FunFam" id="2.10.25.10:FF:000021">
    <property type="entry name" value="Teneurin transmembrane protein 2"/>
    <property type="match status" value="1"/>
</dbReference>
<comment type="subcellular location">
    <subcellularLocation>
        <location evidence="2">Cell membrane</location>
    </subcellularLocation>
    <subcellularLocation>
        <location evidence="1">Membrane</location>
        <topology evidence="1">Single-pass membrane protein</topology>
    </subcellularLocation>
</comment>
<organism evidence="16 17">
    <name type="scientific">Galendromus occidentalis</name>
    <name type="common">western predatory mite</name>
    <dbReference type="NCBI Taxonomy" id="34638"/>
    <lineage>
        <taxon>Eukaryota</taxon>
        <taxon>Metazoa</taxon>
        <taxon>Ecdysozoa</taxon>
        <taxon>Arthropoda</taxon>
        <taxon>Chelicerata</taxon>
        <taxon>Arachnida</taxon>
        <taxon>Acari</taxon>
        <taxon>Parasitiformes</taxon>
        <taxon>Mesostigmata</taxon>
        <taxon>Gamasina</taxon>
        <taxon>Phytoseioidea</taxon>
        <taxon>Phytoseiidae</taxon>
        <taxon>Typhlodrominae</taxon>
        <taxon>Galendromus</taxon>
    </lineage>
</organism>
<dbReference type="InterPro" id="IPR057627">
    <property type="entry name" value="FN-plug_TEN1-4"/>
</dbReference>
<dbReference type="PROSITE" id="PS50878">
    <property type="entry name" value="RT_POL"/>
    <property type="match status" value="1"/>
</dbReference>
<evidence type="ECO:0000256" key="8">
    <source>
        <dbReference type="ARBA" id="ARBA00022989"/>
    </source>
</evidence>
<dbReference type="Gene3D" id="2.10.25.10">
    <property type="entry name" value="Laminin"/>
    <property type="match status" value="5"/>
</dbReference>
<keyword evidence="8 13" id="KW-1133">Transmembrane helix</keyword>
<dbReference type="Pfam" id="PF23538">
    <property type="entry name" value="Teneurin_ABD"/>
    <property type="match status" value="1"/>
</dbReference>
<dbReference type="InterPro" id="IPR000742">
    <property type="entry name" value="EGF"/>
</dbReference>
<dbReference type="Pfam" id="PF00078">
    <property type="entry name" value="RVT_1"/>
    <property type="match status" value="1"/>
</dbReference>
<dbReference type="InterPro" id="IPR056822">
    <property type="entry name" value="TEN_NHL"/>
</dbReference>
<dbReference type="Pfam" id="PF25024">
    <property type="entry name" value="EGF_TEN"/>
    <property type="match status" value="1"/>
</dbReference>
<feature type="region of interest" description="Disordered" evidence="12">
    <location>
        <begin position="636"/>
        <end position="658"/>
    </location>
</feature>
<dbReference type="Gene3D" id="2.120.10.30">
    <property type="entry name" value="TolB, C-terminal domain"/>
    <property type="match status" value="3"/>
</dbReference>
<dbReference type="GO" id="GO:0005886">
    <property type="term" value="C:plasma membrane"/>
    <property type="evidence" value="ECO:0007669"/>
    <property type="project" value="UniProtKB-SubCell"/>
</dbReference>
<dbReference type="InterPro" id="IPR008969">
    <property type="entry name" value="CarboxyPept-like_regulatory"/>
</dbReference>
<keyword evidence="16" id="KW-1185">Reference proteome</keyword>
<dbReference type="Gene3D" id="2.180.10.10">
    <property type="entry name" value="RHS repeat-associated core"/>
    <property type="match status" value="2"/>
</dbReference>
<evidence type="ECO:0000256" key="9">
    <source>
        <dbReference type="ARBA" id="ARBA00023136"/>
    </source>
</evidence>
<dbReference type="PROSITE" id="PS01186">
    <property type="entry name" value="EGF_2"/>
    <property type="match status" value="3"/>
</dbReference>
<dbReference type="InterPro" id="IPR051216">
    <property type="entry name" value="Teneurin"/>
</dbReference>
<dbReference type="Proteomes" id="UP000694867">
    <property type="component" value="Unplaced"/>
</dbReference>